<feature type="domain" description="Mur ligase central" evidence="6">
    <location>
        <begin position="97"/>
        <end position="247"/>
    </location>
</feature>
<keyword evidence="1" id="KW-0436">Ligase</keyword>
<dbReference type="SUPFAM" id="SSF53244">
    <property type="entry name" value="MurD-like peptide ligases, peptide-binding domain"/>
    <property type="match status" value="1"/>
</dbReference>
<organism evidence="7 8">
    <name type="scientific">Candidatus Falkowbacteria bacterium RIFCSPHIGHO2_02_FULL_45_15</name>
    <dbReference type="NCBI Taxonomy" id="1797987"/>
    <lineage>
        <taxon>Bacteria</taxon>
        <taxon>Candidatus Falkowiibacteriota</taxon>
    </lineage>
</organism>
<dbReference type="InterPro" id="IPR051046">
    <property type="entry name" value="MurCDEF_CellWall_CoF430Synth"/>
</dbReference>
<dbReference type="GO" id="GO:0005524">
    <property type="term" value="F:ATP binding"/>
    <property type="evidence" value="ECO:0007669"/>
    <property type="project" value="UniProtKB-KW"/>
</dbReference>
<evidence type="ECO:0000313" key="7">
    <source>
        <dbReference type="EMBL" id="OGF19062.1"/>
    </source>
</evidence>
<dbReference type="Proteomes" id="UP000177691">
    <property type="component" value="Unassembled WGS sequence"/>
</dbReference>
<keyword evidence="4" id="KW-0472">Membrane</keyword>
<reference evidence="7 8" key="1">
    <citation type="journal article" date="2016" name="Nat. Commun.">
        <title>Thousands of microbial genomes shed light on interconnected biogeochemical processes in an aquifer system.</title>
        <authorList>
            <person name="Anantharaman K."/>
            <person name="Brown C.T."/>
            <person name="Hug L.A."/>
            <person name="Sharon I."/>
            <person name="Castelle C.J."/>
            <person name="Probst A.J."/>
            <person name="Thomas B.C."/>
            <person name="Singh A."/>
            <person name="Wilkins M.J."/>
            <person name="Karaoz U."/>
            <person name="Brodie E.L."/>
            <person name="Williams K.H."/>
            <person name="Hubbard S.S."/>
            <person name="Banfield J.F."/>
        </authorList>
    </citation>
    <scope>NUCLEOTIDE SEQUENCE [LARGE SCALE GENOMIC DNA]</scope>
</reference>
<evidence type="ECO:0000259" key="6">
    <source>
        <dbReference type="Pfam" id="PF08245"/>
    </source>
</evidence>
<dbReference type="Gene3D" id="3.90.190.20">
    <property type="entry name" value="Mur ligase, C-terminal domain"/>
    <property type="match status" value="1"/>
</dbReference>
<evidence type="ECO:0000256" key="3">
    <source>
        <dbReference type="ARBA" id="ARBA00022840"/>
    </source>
</evidence>
<evidence type="ECO:0000259" key="5">
    <source>
        <dbReference type="Pfam" id="PF02875"/>
    </source>
</evidence>
<dbReference type="Pfam" id="PF02875">
    <property type="entry name" value="Mur_ligase_C"/>
    <property type="match status" value="1"/>
</dbReference>
<dbReference type="SUPFAM" id="SSF53623">
    <property type="entry name" value="MurD-like peptide ligases, catalytic domain"/>
    <property type="match status" value="1"/>
</dbReference>
<evidence type="ECO:0008006" key="9">
    <source>
        <dbReference type="Google" id="ProtNLM"/>
    </source>
</evidence>
<dbReference type="InterPro" id="IPR013221">
    <property type="entry name" value="Mur_ligase_cen"/>
</dbReference>
<dbReference type="GO" id="GO:0016881">
    <property type="term" value="F:acid-amino acid ligase activity"/>
    <property type="evidence" value="ECO:0007669"/>
    <property type="project" value="InterPro"/>
</dbReference>
<feature type="transmembrane region" description="Helical" evidence="4">
    <location>
        <begin position="239"/>
        <end position="263"/>
    </location>
</feature>
<protein>
    <recommendedName>
        <fullName evidence="9">UDP-N-acetylmuramoyl-tripeptide--D-alanyl-D-alanine ligase</fullName>
    </recommendedName>
</protein>
<comment type="caution">
    <text evidence="7">The sequence shown here is derived from an EMBL/GenBank/DDBJ whole genome shotgun (WGS) entry which is preliminary data.</text>
</comment>
<dbReference type="InterPro" id="IPR036615">
    <property type="entry name" value="Mur_ligase_C_dom_sf"/>
</dbReference>
<proteinExistence type="predicted"/>
<dbReference type="AlphaFoldDB" id="A0A1F5RXL2"/>
<evidence type="ECO:0000313" key="8">
    <source>
        <dbReference type="Proteomes" id="UP000177691"/>
    </source>
</evidence>
<evidence type="ECO:0000256" key="1">
    <source>
        <dbReference type="ARBA" id="ARBA00022598"/>
    </source>
</evidence>
<dbReference type="PANTHER" id="PTHR43024">
    <property type="entry name" value="UDP-N-ACETYLMURAMOYL-TRIPEPTIDE--D-ALANYL-D-ALANINE LIGASE"/>
    <property type="match status" value="1"/>
</dbReference>
<keyword evidence="2" id="KW-0547">Nucleotide-binding</keyword>
<dbReference type="Pfam" id="PF08245">
    <property type="entry name" value="Mur_ligase_M"/>
    <property type="match status" value="1"/>
</dbReference>
<evidence type="ECO:0000256" key="2">
    <source>
        <dbReference type="ARBA" id="ARBA00022741"/>
    </source>
</evidence>
<dbReference type="PANTHER" id="PTHR43024:SF1">
    <property type="entry name" value="UDP-N-ACETYLMURAMOYL-TRIPEPTIDE--D-ALANYL-D-ALANINE LIGASE"/>
    <property type="match status" value="1"/>
</dbReference>
<keyword evidence="3" id="KW-0067">ATP-binding</keyword>
<feature type="domain" description="Mur ligase C-terminal" evidence="5">
    <location>
        <begin position="271"/>
        <end position="399"/>
    </location>
</feature>
<name>A0A1F5RXL2_9BACT</name>
<keyword evidence="4" id="KW-1133">Transmembrane helix</keyword>
<keyword evidence="4" id="KW-0812">Transmembrane</keyword>
<evidence type="ECO:0000256" key="4">
    <source>
        <dbReference type="SAM" id="Phobius"/>
    </source>
</evidence>
<sequence>MKQLLQLKLKIFAKLILWKYRPKIIGITGSVGKSSAKEAVYAVLAGKYNVRRSAKNYNNELGVPLTVIGAASAGRNIFGWGAIFWQALWLILLPDKNYPQILIIELGVDRPGDMNYLLKLVKPYIGIMTAVGPAHLEFFGSIEDIAAEKGKLISGLDRQSWAILNIDDKRVRKYIKNTDASVITYGFDQAADIVADYVKFSYTGGESDINNLQGVSFKVSYRGATVPILLPRSLGIGQVYAALAAIGVGIIYGLDLVAIAARLREFICPAGRMNLIKGIKKSIVIDDTYNSSPEATLAALDVLSKIPLPADGRRWAVLGDMLELGFVSVESHQAVGRKIAELAVDILITVGERARDIDRGAASAGMAPDDIFHFPQAADAGKFVQSRLNVGDLILVKGSQGMRMEKIVKEIMAEPLQAKELLVRQEEEWLNSQ</sequence>
<dbReference type="Gene3D" id="3.40.1190.10">
    <property type="entry name" value="Mur-like, catalytic domain"/>
    <property type="match status" value="1"/>
</dbReference>
<gene>
    <name evidence="7" type="ORF">A3D54_02895</name>
</gene>
<dbReference type="InterPro" id="IPR004101">
    <property type="entry name" value="Mur_ligase_C"/>
</dbReference>
<dbReference type="InterPro" id="IPR036565">
    <property type="entry name" value="Mur-like_cat_sf"/>
</dbReference>
<accession>A0A1F5RXL2</accession>
<dbReference type="EMBL" id="MFFU01000029">
    <property type="protein sequence ID" value="OGF19062.1"/>
    <property type="molecule type" value="Genomic_DNA"/>
</dbReference>